<dbReference type="GO" id="GO:0004801">
    <property type="term" value="F:transaldolase activity"/>
    <property type="evidence" value="ECO:0007669"/>
    <property type="project" value="UniProtKB-UniRule"/>
</dbReference>
<dbReference type="SUPFAM" id="SSF51569">
    <property type="entry name" value="Aldolase"/>
    <property type="match status" value="1"/>
</dbReference>
<dbReference type="EC" id="2.2.1.2" evidence="5 12"/>
<evidence type="ECO:0000256" key="7">
    <source>
        <dbReference type="ARBA" id="ARBA00022490"/>
    </source>
</evidence>
<sequence length="370" mass="39488">MSQNAQLAELSRAGVSVWLDDLSRNLISSGRLAELVETRSVVGVTTNPAIFHAALTSGTAYDQQVSHLRGRGHEVDAVIQAVTTDDVRAACDILAPVYERTGTVDGRVSIEVDPRLAHDAEATVAQAKELWQIVDRPNLLIKIPATTAGLEAISRVLAEGISVNVTLIFSVERYTQVVQSYLDGLDAAALAGHDLSSIHSVASFFVSRVDTEVDARLEAIGTPAALALKGQAALANAWLAYAEYQQNFESSDRFRGLAGRGARPQRPLWASTGVKNTRYSDTLYVSELVAPATVNTMPAVTMEAFADHGVISSGSSTTRFAEPAALFEALGEVGIDMSDVFLQLEREGVAKFDTAWNELITAMGAQLASG</sequence>
<dbReference type="GO" id="GO:0005975">
    <property type="term" value="P:carbohydrate metabolic process"/>
    <property type="evidence" value="ECO:0007669"/>
    <property type="project" value="InterPro"/>
</dbReference>
<evidence type="ECO:0000256" key="8">
    <source>
        <dbReference type="ARBA" id="ARBA00022679"/>
    </source>
</evidence>
<dbReference type="GO" id="GO:0005737">
    <property type="term" value="C:cytoplasm"/>
    <property type="evidence" value="ECO:0007669"/>
    <property type="project" value="UniProtKB-SubCell"/>
</dbReference>
<dbReference type="NCBIfam" id="TIGR00876">
    <property type="entry name" value="tal_mycobact"/>
    <property type="match status" value="1"/>
</dbReference>
<evidence type="ECO:0000256" key="9">
    <source>
        <dbReference type="ARBA" id="ARBA00023126"/>
    </source>
</evidence>
<evidence type="ECO:0000256" key="11">
    <source>
        <dbReference type="ARBA" id="ARBA00048810"/>
    </source>
</evidence>
<accession>A0A365PC23</accession>
<dbReference type="Pfam" id="PF00923">
    <property type="entry name" value="TAL_FSA"/>
    <property type="match status" value="1"/>
</dbReference>
<comment type="subcellular location">
    <subcellularLocation>
        <location evidence="2 12">Cytoplasm</location>
    </subcellularLocation>
</comment>
<dbReference type="InterPro" id="IPR004732">
    <property type="entry name" value="Transaldolase_2"/>
</dbReference>
<dbReference type="Gene3D" id="3.20.20.70">
    <property type="entry name" value="Aldolase class I"/>
    <property type="match status" value="1"/>
</dbReference>
<evidence type="ECO:0000256" key="12">
    <source>
        <dbReference type="HAMAP-Rule" id="MF_00493"/>
    </source>
</evidence>
<dbReference type="PIRSF" id="PIRSF036915">
    <property type="entry name" value="Trnald_Bac_Plnt"/>
    <property type="match status" value="1"/>
</dbReference>
<evidence type="ECO:0000256" key="6">
    <source>
        <dbReference type="ARBA" id="ARBA00018292"/>
    </source>
</evidence>
<dbReference type="AlphaFoldDB" id="A0A365PC23"/>
<dbReference type="Proteomes" id="UP000252187">
    <property type="component" value="Unassembled WGS sequence"/>
</dbReference>
<comment type="caution">
    <text evidence="13">The sequence shown here is derived from an EMBL/GenBank/DDBJ whole genome shotgun (WGS) entry which is preliminary data.</text>
</comment>
<evidence type="ECO:0000256" key="2">
    <source>
        <dbReference type="ARBA" id="ARBA00004496"/>
    </source>
</evidence>
<dbReference type="UniPathway" id="UPA00115">
    <property type="reaction ID" value="UER00414"/>
</dbReference>
<dbReference type="HAMAP" id="MF_00493">
    <property type="entry name" value="Transaldolase_2"/>
    <property type="match status" value="1"/>
</dbReference>
<dbReference type="InterPro" id="IPR001585">
    <property type="entry name" value="TAL/FSA"/>
</dbReference>
<gene>
    <name evidence="12 13" type="primary">tal</name>
    <name evidence="13" type="ORF">DQ226_04490</name>
</gene>
<organism evidence="13 14">
    <name type="scientific">Dietzia maris</name>
    <dbReference type="NCBI Taxonomy" id="37915"/>
    <lineage>
        <taxon>Bacteria</taxon>
        <taxon>Bacillati</taxon>
        <taxon>Actinomycetota</taxon>
        <taxon>Actinomycetes</taxon>
        <taxon>Mycobacteriales</taxon>
        <taxon>Dietziaceae</taxon>
        <taxon>Dietzia</taxon>
    </lineage>
</organism>
<comment type="pathway">
    <text evidence="3 12">Carbohydrate degradation; pentose phosphate pathway; D-glyceraldehyde 3-phosphate and beta-D-fructose 6-phosphate from D-ribose 5-phosphate and D-xylulose 5-phosphate (non-oxidative stage): step 2/3.</text>
</comment>
<dbReference type="CDD" id="cd00955">
    <property type="entry name" value="Transaldolase_like"/>
    <property type="match status" value="1"/>
</dbReference>
<keyword evidence="8 12" id="KW-0808">Transferase</keyword>
<evidence type="ECO:0000313" key="14">
    <source>
        <dbReference type="Proteomes" id="UP000252187"/>
    </source>
</evidence>
<proteinExistence type="inferred from homology"/>
<feature type="active site" description="Schiff-base intermediate with substrate" evidence="12">
    <location>
        <position position="142"/>
    </location>
</feature>
<evidence type="ECO:0000256" key="3">
    <source>
        <dbReference type="ARBA" id="ARBA00004857"/>
    </source>
</evidence>
<comment type="function">
    <text evidence="1 12">Transaldolase is important for the balance of metabolites in the pentose-phosphate pathway.</text>
</comment>
<dbReference type="NCBIfam" id="NF002881">
    <property type="entry name" value="PRK03343.1"/>
    <property type="match status" value="1"/>
</dbReference>
<evidence type="ECO:0000256" key="4">
    <source>
        <dbReference type="ARBA" id="ARBA00008426"/>
    </source>
</evidence>
<evidence type="ECO:0000256" key="10">
    <source>
        <dbReference type="ARBA" id="ARBA00023270"/>
    </source>
</evidence>
<dbReference type="PANTHER" id="PTHR10683:SF31">
    <property type="entry name" value="TRANSALDOLASE"/>
    <property type="match status" value="1"/>
</dbReference>
<evidence type="ECO:0000256" key="1">
    <source>
        <dbReference type="ARBA" id="ARBA00003518"/>
    </source>
</evidence>
<keyword evidence="9 12" id="KW-0570">Pentose shunt</keyword>
<dbReference type="InterPro" id="IPR013785">
    <property type="entry name" value="Aldolase_TIM"/>
</dbReference>
<evidence type="ECO:0000313" key="13">
    <source>
        <dbReference type="EMBL" id="RBA38528.1"/>
    </source>
</evidence>
<dbReference type="GO" id="GO:0006098">
    <property type="term" value="P:pentose-phosphate shunt"/>
    <property type="evidence" value="ECO:0007669"/>
    <property type="project" value="UniProtKB-UniRule"/>
</dbReference>
<comment type="catalytic activity">
    <reaction evidence="11 12">
        <text>D-sedoheptulose 7-phosphate + D-glyceraldehyde 3-phosphate = D-erythrose 4-phosphate + beta-D-fructose 6-phosphate</text>
        <dbReference type="Rhea" id="RHEA:17053"/>
        <dbReference type="ChEBI" id="CHEBI:16897"/>
        <dbReference type="ChEBI" id="CHEBI:57483"/>
        <dbReference type="ChEBI" id="CHEBI:57634"/>
        <dbReference type="ChEBI" id="CHEBI:59776"/>
        <dbReference type="EC" id="2.2.1.2"/>
    </reaction>
</comment>
<dbReference type="EMBL" id="QNTT01000008">
    <property type="protein sequence ID" value="RBA38528.1"/>
    <property type="molecule type" value="Genomic_DNA"/>
</dbReference>
<name>A0A365PC23_9ACTN</name>
<dbReference type="InterPro" id="IPR018225">
    <property type="entry name" value="Transaldolase_AS"/>
</dbReference>
<dbReference type="PANTHER" id="PTHR10683">
    <property type="entry name" value="TRANSALDOLASE"/>
    <property type="match status" value="1"/>
</dbReference>
<keyword evidence="7 12" id="KW-0963">Cytoplasm</keyword>
<keyword evidence="10 12" id="KW-0704">Schiff base</keyword>
<reference evidence="13 14" key="1">
    <citation type="submission" date="2018-06" db="EMBL/GenBank/DDBJ databases">
        <title>Whole genome sequencing of four bacterial strains from South Shetland trench revealing bio-synthetic gene clusters.</title>
        <authorList>
            <person name="Abdel-Mageed W.M."/>
            <person name="Lehri B."/>
            <person name="Jarmusch S.A."/>
            <person name="Miranda K."/>
            <person name="Goodfellow M."/>
            <person name="Jaspars M."/>
            <person name="Karlyshev A.V."/>
        </authorList>
    </citation>
    <scope>NUCLEOTIDE SEQUENCE [LARGE SCALE GENOMIC DNA]</scope>
    <source>
        <strain evidence="13 14">SST1</strain>
    </source>
</reference>
<dbReference type="PROSITE" id="PS00958">
    <property type="entry name" value="TRANSALDOLASE_2"/>
    <property type="match status" value="1"/>
</dbReference>
<comment type="similarity">
    <text evidence="4 12">Belongs to the transaldolase family. Type 2 subfamily.</text>
</comment>
<dbReference type="PROSITE" id="PS01054">
    <property type="entry name" value="TRANSALDOLASE_1"/>
    <property type="match status" value="1"/>
</dbReference>
<protein>
    <recommendedName>
        <fullName evidence="6 12">Transaldolase</fullName>
        <ecNumber evidence="5 12">2.2.1.2</ecNumber>
    </recommendedName>
</protein>
<evidence type="ECO:0000256" key="5">
    <source>
        <dbReference type="ARBA" id="ARBA00013151"/>
    </source>
</evidence>